<proteinExistence type="predicted"/>
<feature type="region of interest" description="Disordered" evidence="1">
    <location>
        <begin position="1"/>
        <end position="21"/>
    </location>
</feature>
<dbReference type="Proteomes" id="UP000305539">
    <property type="component" value="Unassembled WGS sequence"/>
</dbReference>
<organism evidence="2 3">
    <name type="scientific">Trinickia terrae</name>
    <dbReference type="NCBI Taxonomy" id="2571161"/>
    <lineage>
        <taxon>Bacteria</taxon>
        <taxon>Pseudomonadati</taxon>
        <taxon>Pseudomonadota</taxon>
        <taxon>Betaproteobacteria</taxon>
        <taxon>Burkholderiales</taxon>
        <taxon>Burkholderiaceae</taxon>
        <taxon>Trinickia</taxon>
    </lineage>
</organism>
<comment type="caution">
    <text evidence="2">The sequence shown here is derived from an EMBL/GenBank/DDBJ whole genome shotgun (WGS) entry which is preliminary data.</text>
</comment>
<name>A0A4U1I9K7_9BURK</name>
<evidence type="ECO:0000313" key="3">
    <source>
        <dbReference type="Proteomes" id="UP000305539"/>
    </source>
</evidence>
<evidence type="ECO:0008006" key="4">
    <source>
        <dbReference type="Google" id="ProtNLM"/>
    </source>
</evidence>
<accession>A0A4U1I9K7</accession>
<reference evidence="2 3" key="1">
    <citation type="submission" date="2019-04" db="EMBL/GenBank/DDBJ databases">
        <title>Trinickia sp. 7GSK02, isolated from subtropical forest soil.</title>
        <authorList>
            <person name="Gao Z.-H."/>
            <person name="Qiu L.-H."/>
        </authorList>
    </citation>
    <scope>NUCLEOTIDE SEQUENCE [LARGE SCALE GENOMIC DNA]</scope>
    <source>
        <strain evidence="2 3">7GSK02</strain>
    </source>
</reference>
<evidence type="ECO:0000256" key="1">
    <source>
        <dbReference type="SAM" id="MobiDB-lite"/>
    </source>
</evidence>
<evidence type="ECO:0000313" key="2">
    <source>
        <dbReference type="EMBL" id="TKC90179.1"/>
    </source>
</evidence>
<dbReference type="EMBL" id="SWJE01000004">
    <property type="protein sequence ID" value="TKC90179.1"/>
    <property type="molecule type" value="Genomic_DNA"/>
</dbReference>
<sequence length="83" mass="8736">MDQVARSGTSEEDRATGVSNDVGAEKVTVSVTVHPTDYSRMVDVARVSGIPKSEFMALAMHLGVCEVASLYGEDDRADDSGGT</sequence>
<gene>
    <name evidence="2" type="ORF">FAZ69_08510</name>
</gene>
<dbReference type="RefSeq" id="WP_136893509.1">
    <property type="nucleotide sequence ID" value="NZ_SWJE01000004.1"/>
</dbReference>
<dbReference type="AlphaFoldDB" id="A0A4U1I9K7"/>
<protein>
    <recommendedName>
        <fullName evidence="4">Ribbon-helix-helix protein, CopG family</fullName>
    </recommendedName>
</protein>
<keyword evidence="3" id="KW-1185">Reference proteome</keyword>
<dbReference type="OrthoDB" id="9105821at2"/>